<dbReference type="AlphaFoldDB" id="A0A378VUF4"/>
<evidence type="ECO:0000313" key="1">
    <source>
        <dbReference type="EMBL" id="SUA20506.1"/>
    </source>
</evidence>
<reference evidence="1" key="1">
    <citation type="submission" date="2018-06" db="EMBL/GenBank/DDBJ databases">
        <authorList>
            <consortium name="Pathogen Informatics"/>
            <person name="Doyle S."/>
        </authorList>
    </citation>
    <scope>NUCLEOTIDE SEQUENCE [LARGE SCALE GENOMIC DNA]</scope>
    <source>
        <strain evidence="1">NCTC11421</strain>
    </source>
</reference>
<proteinExistence type="predicted"/>
<accession>A0A378VUF4</accession>
<gene>
    <name evidence="1" type="ORF">NCTC11421_00595</name>
</gene>
<protein>
    <submittedName>
        <fullName evidence="1">Uncharacterized protein</fullName>
    </submittedName>
</protein>
<sequence>MLLLYVRELERCGYAEALLVKLFAVCFGFGSVRDKFGRLADCAVAVVWVKLYAETAGQLFAHIQTAADEPAFRV</sequence>
<name>A0A378VUF4_NEIGO</name>
<organism evidence="1">
    <name type="scientific">Neisseria gonorrhoeae</name>
    <dbReference type="NCBI Taxonomy" id="485"/>
    <lineage>
        <taxon>Bacteria</taxon>
        <taxon>Pseudomonadati</taxon>
        <taxon>Pseudomonadota</taxon>
        <taxon>Betaproteobacteria</taxon>
        <taxon>Neisseriales</taxon>
        <taxon>Neisseriaceae</taxon>
        <taxon>Neisseria</taxon>
    </lineage>
</organism>
<dbReference type="EMBL" id="UGRI01000001">
    <property type="protein sequence ID" value="SUA20506.1"/>
    <property type="molecule type" value="Genomic_DNA"/>
</dbReference>